<dbReference type="InterPro" id="IPR039261">
    <property type="entry name" value="FNR_nucleotide-bd"/>
</dbReference>
<evidence type="ECO:0000313" key="2">
    <source>
        <dbReference type="EMBL" id="MFD2799101.1"/>
    </source>
</evidence>
<feature type="domain" description="FAD-binding FR-type" evidence="1">
    <location>
        <begin position="11"/>
        <end position="136"/>
    </location>
</feature>
<dbReference type="PANTHER" id="PTHR30157">
    <property type="entry name" value="FERRIC REDUCTASE, NADPH-DEPENDENT"/>
    <property type="match status" value="1"/>
</dbReference>
<reference evidence="3" key="1">
    <citation type="journal article" date="2019" name="Int. J. Syst. Evol. Microbiol.">
        <title>The Global Catalogue of Microorganisms (GCM) 10K type strain sequencing project: providing services to taxonomists for standard genome sequencing and annotation.</title>
        <authorList>
            <consortium name="The Broad Institute Genomics Platform"/>
            <consortium name="The Broad Institute Genome Sequencing Center for Infectious Disease"/>
            <person name="Wu L."/>
            <person name="Ma J."/>
        </authorList>
    </citation>
    <scope>NUCLEOTIDE SEQUENCE [LARGE SCALE GENOMIC DNA]</scope>
    <source>
        <strain evidence="3">IBRC-M 10906</strain>
    </source>
</reference>
<dbReference type="EMBL" id="JBHUOF010000007">
    <property type="protein sequence ID" value="MFD2799101.1"/>
    <property type="molecule type" value="Genomic_DNA"/>
</dbReference>
<dbReference type="SUPFAM" id="SSF63380">
    <property type="entry name" value="Riboflavin synthase domain-like"/>
    <property type="match status" value="1"/>
</dbReference>
<evidence type="ECO:0000313" key="3">
    <source>
        <dbReference type="Proteomes" id="UP001597478"/>
    </source>
</evidence>
<dbReference type="Gene3D" id="2.40.30.10">
    <property type="entry name" value="Translation factors"/>
    <property type="match status" value="1"/>
</dbReference>
<comment type="caution">
    <text evidence="2">The sequence shown here is derived from an EMBL/GenBank/DDBJ whole genome shotgun (WGS) entry which is preliminary data.</text>
</comment>
<dbReference type="InterPro" id="IPR017927">
    <property type="entry name" value="FAD-bd_FR_type"/>
</dbReference>
<dbReference type="CDD" id="cd06193">
    <property type="entry name" value="siderophore_interacting"/>
    <property type="match status" value="1"/>
</dbReference>
<dbReference type="InterPro" id="IPR013113">
    <property type="entry name" value="SIP_FAD-bd"/>
</dbReference>
<dbReference type="InterPro" id="IPR007037">
    <property type="entry name" value="SIP_rossman_dom"/>
</dbReference>
<sequence length="276" mass="30572">MAQERDRSSGKPVIRLRVLRTERLTPHLIRVVAGGEGLADFVPNAFTDAYVKVLFPAPGVRYPEPLDMRTIKAELPREHWPRMRSYTVRHYDAAAGELTLDFVYHGDSGLAGPWAARLVPGDEVLLVGPGGAYAPRADVDWHLLVGDESALPAIAASLEAVPDGMPAHAFILVEDESEEVPIATKADARVRWLHRAAGDDLVEAVRAFEFGEGTVQAFVHGEAGFVRELRRHLLTERGVSRELLSISGYWRRGADDETWRREKAAERAKEEAAVVR</sequence>
<dbReference type="Proteomes" id="UP001597478">
    <property type="component" value="Unassembled WGS sequence"/>
</dbReference>
<dbReference type="RefSeq" id="WP_377386452.1">
    <property type="nucleotide sequence ID" value="NZ_JBHSAN010000006.1"/>
</dbReference>
<protein>
    <submittedName>
        <fullName evidence="2">Siderophore-interacting protein</fullName>
    </submittedName>
</protein>
<proteinExistence type="predicted"/>
<gene>
    <name evidence="2" type="ORF">ACFS2C_06835</name>
</gene>
<dbReference type="Pfam" id="PF08021">
    <property type="entry name" value="FAD_binding_9"/>
    <property type="match status" value="1"/>
</dbReference>
<keyword evidence="3" id="KW-1185">Reference proteome</keyword>
<accession>A0ABW5W7A1</accession>
<dbReference type="Gene3D" id="3.40.50.80">
    <property type="entry name" value="Nucleotide-binding domain of ferredoxin-NADP reductase (FNR) module"/>
    <property type="match status" value="1"/>
</dbReference>
<evidence type="ECO:0000259" key="1">
    <source>
        <dbReference type="PROSITE" id="PS51384"/>
    </source>
</evidence>
<name>A0ABW5W7A1_9PSEU</name>
<dbReference type="InterPro" id="IPR039374">
    <property type="entry name" value="SIP_fam"/>
</dbReference>
<dbReference type="Pfam" id="PF04954">
    <property type="entry name" value="SIP"/>
    <property type="match status" value="1"/>
</dbReference>
<dbReference type="PROSITE" id="PS51384">
    <property type="entry name" value="FAD_FR"/>
    <property type="match status" value="1"/>
</dbReference>
<organism evidence="2 3">
    <name type="scientific">Prauserella oleivorans</name>
    <dbReference type="NCBI Taxonomy" id="1478153"/>
    <lineage>
        <taxon>Bacteria</taxon>
        <taxon>Bacillati</taxon>
        <taxon>Actinomycetota</taxon>
        <taxon>Actinomycetes</taxon>
        <taxon>Pseudonocardiales</taxon>
        <taxon>Pseudonocardiaceae</taxon>
        <taxon>Prauserella</taxon>
    </lineage>
</organism>
<dbReference type="InterPro" id="IPR017938">
    <property type="entry name" value="Riboflavin_synthase-like_b-brl"/>
</dbReference>
<dbReference type="PANTHER" id="PTHR30157:SF0">
    <property type="entry name" value="NADPH-DEPENDENT FERRIC-CHELATE REDUCTASE"/>
    <property type="match status" value="1"/>
</dbReference>